<dbReference type="PANTHER" id="PTHR11102">
    <property type="entry name" value="SEL-1-LIKE PROTEIN"/>
    <property type="match status" value="1"/>
</dbReference>
<dbReference type="InterPro" id="IPR006597">
    <property type="entry name" value="Sel1-like"/>
</dbReference>
<dbReference type="Proteomes" id="UP001321479">
    <property type="component" value="Segment"/>
</dbReference>
<sequence length="536" mass="63260">MNVDKKYMYDELDIKILIHLANKNDFKAQQELVLKHFNHGKNPVIKKLTDPFNWINILDKCYEDQKFIFFILDFWIDTKNDDFFKQLIPHIKSCAKSGDAIAQNNLGYVYLKGITVEKNDRKKMKWYERSALQGFSYGQYNLARELICESNSDLDIDKILTLLELSANQNCPIAQYELGNLYKNGKLIEPDRLKSLFWYGRAIKNKHVNSHYTLGNIYKTGIFNNSDNIICDHDKAIDLYTYAANNELGISQYQLAKMYKYGFGVERDYSKTIYWLTKSSENNYNDAYNSLGFMYQYGQGIIKDIAYAVTLYTASKSRQYLLKVFEINTITILPNMCSQFEDFGIENLNLQESQLLNICQSLYIQNKYTMTDDSVNLRVNLCEDLEKIILKFINWRNSFNSSDQMINCLKFRCDNYAIDINQHQEQTSITPFVKQYTIRNKDYITFGQFDIEATDKIMKLFDGVEFKNIVQELLDNYYDQLKNQFHNLDNILSSIKLVESLCSKFKIYCELLIDEIEHGLYHRNVKFMEYYNYVFE</sequence>
<protein>
    <submittedName>
        <fullName evidence="1">Sel1 repeat family protein</fullName>
    </submittedName>
</protein>
<accession>A0ABM7NTX1</accession>
<proteinExistence type="predicted"/>
<dbReference type="PANTHER" id="PTHR11102:SF160">
    <property type="entry name" value="ERAD-ASSOCIATED E3 UBIQUITIN-PROTEIN LIGASE COMPONENT HRD3"/>
    <property type="match status" value="1"/>
</dbReference>
<reference evidence="1 2" key="1">
    <citation type="submission" date="2021-02" db="EMBL/GenBank/DDBJ databases">
        <title>Cotonvirus japonicus, which uses Golgi apparatus of host cells for its virion factory, phylogenetically links tailed tupanvirus and icosahedral mimivirus.</title>
        <authorList>
            <person name="Takahashi H."/>
            <person name="Fukaya S."/>
            <person name="Song C."/>
            <person name="Murata K."/>
            <person name="Takemura M."/>
        </authorList>
    </citation>
    <scope>NUCLEOTIDE SEQUENCE [LARGE SCALE GENOMIC DNA]</scope>
</reference>
<dbReference type="InterPro" id="IPR011990">
    <property type="entry name" value="TPR-like_helical_dom_sf"/>
</dbReference>
<dbReference type="SMART" id="SM00671">
    <property type="entry name" value="SEL1"/>
    <property type="match status" value="5"/>
</dbReference>
<organism evidence="1 2">
    <name type="scientific">Cotonvirus japonicus</name>
    <dbReference type="NCBI Taxonomy" id="2811091"/>
    <lineage>
        <taxon>Viruses</taxon>
        <taxon>Varidnaviria</taxon>
        <taxon>Bamfordvirae</taxon>
        <taxon>Nucleocytoviricota</taxon>
        <taxon>Megaviricetes</taxon>
        <taxon>Imitervirales</taxon>
        <taxon>Mimiviridae</taxon>
        <taxon>Megamimivirinae</taxon>
        <taxon>Cotonvirus</taxon>
        <taxon>Cotonvirus japonicum</taxon>
    </lineage>
</organism>
<dbReference type="InterPro" id="IPR050767">
    <property type="entry name" value="Sel1_AlgK"/>
</dbReference>
<dbReference type="Pfam" id="PF08238">
    <property type="entry name" value="Sel1"/>
    <property type="match status" value="5"/>
</dbReference>
<dbReference type="EMBL" id="AP024483">
    <property type="protein sequence ID" value="BCS83623.1"/>
    <property type="molecule type" value="Genomic_DNA"/>
</dbReference>
<dbReference type="RefSeq" id="YP_010842231.1">
    <property type="nucleotide sequence ID" value="NC_079139.1"/>
</dbReference>
<name>A0ABM7NTX1_9VIRU</name>
<keyword evidence="2" id="KW-1185">Reference proteome</keyword>
<evidence type="ECO:0000313" key="2">
    <source>
        <dbReference type="Proteomes" id="UP001321479"/>
    </source>
</evidence>
<dbReference type="Gene3D" id="1.25.40.10">
    <property type="entry name" value="Tetratricopeptide repeat domain"/>
    <property type="match status" value="2"/>
</dbReference>
<evidence type="ECO:0000313" key="1">
    <source>
        <dbReference type="EMBL" id="BCS83623.1"/>
    </source>
</evidence>
<dbReference type="GeneID" id="80558828"/>
<dbReference type="SUPFAM" id="SSF81901">
    <property type="entry name" value="HCP-like"/>
    <property type="match status" value="2"/>
</dbReference>